<comment type="caution">
    <text evidence="2">The sequence shown here is derived from an EMBL/GenBank/DDBJ whole genome shotgun (WGS) entry which is preliminary data.</text>
</comment>
<sequence length="73" mass="8450">MKYTELNPAERGTIEDLLHLKVNVTEIARRLNRRRSIIYREITRNFYNDDELPELNGSYGMVAQMSAAVHLAA</sequence>
<organism evidence="2 3">
    <name type="scientific">Sulfitobacter mediterraneus</name>
    <dbReference type="NCBI Taxonomy" id="83219"/>
    <lineage>
        <taxon>Bacteria</taxon>
        <taxon>Pseudomonadati</taxon>
        <taxon>Pseudomonadota</taxon>
        <taxon>Alphaproteobacteria</taxon>
        <taxon>Rhodobacterales</taxon>
        <taxon>Roseobacteraceae</taxon>
        <taxon>Sulfitobacter</taxon>
    </lineage>
</organism>
<proteinExistence type="predicted"/>
<evidence type="ECO:0000313" key="3">
    <source>
        <dbReference type="Proteomes" id="UP000244092"/>
    </source>
</evidence>
<name>A0A2T6C826_9RHOB</name>
<dbReference type="AlphaFoldDB" id="A0A2T6C826"/>
<feature type="domain" description="Transposase IS30-like HTH" evidence="1">
    <location>
        <begin position="2"/>
        <end position="45"/>
    </location>
</feature>
<evidence type="ECO:0000313" key="2">
    <source>
        <dbReference type="EMBL" id="PTX64474.1"/>
    </source>
</evidence>
<evidence type="ECO:0000259" key="1">
    <source>
        <dbReference type="Pfam" id="PF13936"/>
    </source>
</evidence>
<dbReference type="InterPro" id="IPR025246">
    <property type="entry name" value="IS30-like_HTH"/>
</dbReference>
<reference evidence="2 3" key="1">
    <citation type="submission" date="2018-04" db="EMBL/GenBank/DDBJ databases">
        <title>Genomic Encyclopedia of Archaeal and Bacterial Type Strains, Phase II (KMG-II): from individual species to whole genera.</title>
        <authorList>
            <person name="Goeker M."/>
        </authorList>
    </citation>
    <scope>NUCLEOTIDE SEQUENCE [LARGE SCALE GENOMIC DNA]</scope>
    <source>
        <strain evidence="2 3">DSM 12244</strain>
    </source>
</reference>
<dbReference type="Pfam" id="PF13936">
    <property type="entry name" value="HTH_38"/>
    <property type="match status" value="1"/>
</dbReference>
<dbReference type="EMBL" id="QBKU01000016">
    <property type="protein sequence ID" value="PTX64474.1"/>
    <property type="molecule type" value="Genomic_DNA"/>
</dbReference>
<gene>
    <name evidence="2" type="ORF">C8N31_11631</name>
</gene>
<dbReference type="OrthoDB" id="9803231at2"/>
<dbReference type="Proteomes" id="UP000244092">
    <property type="component" value="Unassembled WGS sequence"/>
</dbReference>
<accession>A0A2T6C826</accession>
<protein>
    <submittedName>
        <fullName evidence="2">Helix-turn-helix protein</fullName>
    </submittedName>
</protein>
<dbReference type="RefSeq" id="WP_025046840.1">
    <property type="nucleotide sequence ID" value="NZ_QBKU01000016.1"/>
</dbReference>